<reference evidence="15 16" key="1">
    <citation type="submission" date="2024-08" db="EMBL/GenBank/DDBJ databases">
        <authorList>
            <person name="Lu H."/>
        </authorList>
    </citation>
    <scope>NUCLEOTIDE SEQUENCE [LARGE SCALE GENOMIC DNA]</scope>
    <source>
        <strain evidence="15 16">LYH14W</strain>
    </source>
</reference>
<keyword evidence="3 8" id="KW-0645">Protease</keyword>
<dbReference type="EC" id="3.4.-.-" evidence="15"/>
<dbReference type="Pfam" id="PF05922">
    <property type="entry name" value="Inhibitor_I9"/>
    <property type="match status" value="1"/>
</dbReference>
<dbReference type="Gene3D" id="2.60.120.380">
    <property type="match status" value="1"/>
</dbReference>
<dbReference type="Pfam" id="PF17766">
    <property type="entry name" value="fn3_6"/>
    <property type="match status" value="1"/>
</dbReference>
<keyword evidence="4 10" id="KW-0732">Signal</keyword>
<dbReference type="InterPro" id="IPR023827">
    <property type="entry name" value="Peptidase_S8_Asp-AS"/>
</dbReference>
<evidence type="ECO:0000259" key="13">
    <source>
        <dbReference type="Pfam" id="PF05922"/>
    </source>
</evidence>
<dbReference type="InterPro" id="IPR037045">
    <property type="entry name" value="S8pro/Inhibitor_I9_sf"/>
</dbReference>
<feature type="domain" description="Inhibitor I9" evidence="13">
    <location>
        <begin position="29"/>
        <end position="128"/>
    </location>
</feature>
<name>A0ABW7F4G5_9BURK</name>
<dbReference type="InterPro" id="IPR036852">
    <property type="entry name" value="Peptidase_S8/S53_dom_sf"/>
</dbReference>
<evidence type="ECO:0000256" key="4">
    <source>
        <dbReference type="ARBA" id="ARBA00022729"/>
    </source>
</evidence>
<dbReference type="Gene3D" id="3.30.70.80">
    <property type="entry name" value="Peptidase S8 propeptide/proteinase inhibitor I9"/>
    <property type="match status" value="1"/>
</dbReference>
<feature type="active site" description="Charge relay system" evidence="8">
    <location>
        <position position="617"/>
    </location>
</feature>
<evidence type="ECO:0000256" key="3">
    <source>
        <dbReference type="ARBA" id="ARBA00022670"/>
    </source>
</evidence>
<keyword evidence="6 8" id="KW-0720">Serine protease</keyword>
<comment type="subcellular location">
    <subcellularLocation>
        <location evidence="1">Secreted</location>
    </subcellularLocation>
</comment>
<evidence type="ECO:0000256" key="8">
    <source>
        <dbReference type="PROSITE-ProRule" id="PRU01240"/>
    </source>
</evidence>
<evidence type="ECO:0000256" key="7">
    <source>
        <dbReference type="ARBA" id="ARBA00023180"/>
    </source>
</evidence>
<evidence type="ECO:0000256" key="1">
    <source>
        <dbReference type="ARBA" id="ARBA00004613"/>
    </source>
</evidence>
<proteinExistence type="inferred from homology"/>
<evidence type="ECO:0000259" key="12">
    <source>
        <dbReference type="Pfam" id="PF02225"/>
    </source>
</evidence>
<evidence type="ECO:0000256" key="10">
    <source>
        <dbReference type="SAM" id="SignalP"/>
    </source>
</evidence>
<evidence type="ECO:0000256" key="5">
    <source>
        <dbReference type="ARBA" id="ARBA00022801"/>
    </source>
</evidence>
<feature type="signal peptide" evidence="10">
    <location>
        <begin position="1"/>
        <end position="21"/>
    </location>
</feature>
<feature type="active site" description="Charge relay system" evidence="8">
    <location>
        <position position="168"/>
    </location>
</feature>
<dbReference type="InterPro" id="IPR010259">
    <property type="entry name" value="S8pro/Inhibitor_I9"/>
</dbReference>
<dbReference type="PROSITE" id="PS51892">
    <property type="entry name" value="SUBTILASE"/>
    <property type="match status" value="1"/>
</dbReference>
<dbReference type="SUPFAM" id="SSF52743">
    <property type="entry name" value="Subtilisin-like"/>
    <property type="match status" value="1"/>
</dbReference>
<dbReference type="InterPro" id="IPR015500">
    <property type="entry name" value="Peptidase_S8_subtilisin-rel"/>
</dbReference>
<dbReference type="Proteomes" id="UP001606210">
    <property type="component" value="Unassembled WGS sequence"/>
</dbReference>
<dbReference type="Gene3D" id="3.50.30.30">
    <property type="match status" value="1"/>
</dbReference>
<feature type="chain" id="PRO_5045812830" evidence="10">
    <location>
        <begin position="22"/>
        <end position="1022"/>
    </location>
</feature>
<dbReference type="InterPro" id="IPR023828">
    <property type="entry name" value="Peptidase_S8_Ser-AS"/>
</dbReference>
<accession>A0ABW7F4G5</accession>
<gene>
    <name evidence="15" type="ORF">ACG00Y_09660</name>
</gene>
<feature type="active site" description="Charge relay system" evidence="8">
    <location>
        <position position="258"/>
    </location>
</feature>
<dbReference type="InterPro" id="IPR041469">
    <property type="entry name" value="Subtilisin-like_FN3"/>
</dbReference>
<dbReference type="Pfam" id="PF00082">
    <property type="entry name" value="Peptidase_S8"/>
    <property type="match status" value="1"/>
</dbReference>
<keyword evidence="5 8" id="KW-0378">Hydrolase</keyword>
<evidence type="ECO:0000313" key="15">
    <source>
        <dbReference type="EMBL" id="MFG6430178.1"/>
    </source>
</evidence>
<dbReference type="GO" id="GO:0016787">
    <property type="term" value="F:hydrolase activity"/>
    <property type="evidence" value="ECO:0007669"/>
    <property type="project" value="UniProtKB-KW"/>
</dbReference>
<organism evidence="15 16">
    <name type="scientific">Pelomonas parva</name>
    <dbReference type="NCBI Taxonomy" id="3299032"/>
    <lineage>
        <taxon>Bacteria</taxon>
        <taxon>Pseudomonadati</taxon>
        <taxon>Pseudomonadota</taxon>
        <taxon>Betaproteobacteria</taxon>
        <taxon>Burkholderiales</taxon>
        <taxon>Sphaerotilaceae</taxon>
        <taxon>Roseateles</taxon>
    </lineage>
</organism>
<feature type="domain" description="PA" evidence="12">
    <location>
        <begin position="453"/>
        <end position="524"/>
    </location>
</feature>
<sequence>MITVRNLAALSLLSAAMAAGAQNAQQKQYIVRLADAPAATYQGGVAGIAATRPAPGAKLNAAAANTRAYVSYLAQKRGAAIASIGNVPIQHAYSYAFNGFSAMLTDAQAAALRASGRALSVEPVERYRMDTTRTPDFLGLTAPGGLWSKFDPGARKALGEDVIIGIIDSGIWPENPSFGDRVNAAGQPIGYHESGGTLVYGPPPAKWKGACMNGAGFNASMCNNKLIGARYYHAGFDANPRAIRTSFEYLSPRDGDGHGTHTASTAGGNFGARAVIDGIDAGRMSGMAPRARIAAYKVCWEATIEEERGCYGNDSIKAIDDAVADGVDVLNYSVGGSQTNAADPVELAFLNAVAAGVFVATSAGNSGPGNQVAHIGPWMMTTAATTHDRYTVASVTLGNGSTYSGPSYQGTGLPTTPLILAQDAGVVPFANLSPTDQTALQRCYNASDRADPALGGSADARLDPAKVAGKTLVCIRGGNVLVNKADAVKLAGGAAMIIQNTPSSSDTLILQPYVVPSVHLPASNSAAVLAYAATSNANVTFGPGTQLAGVVAPVMGDFSSRGPNKGNANILKPDIAAPGVDVVAAYRDLSLTQAQHDAVASGTLTPAANAGSLQGTSMAAPHIAGIAALLKQLYPTWSPAAIKSAMMTSTNPVKLANGNVDPNPWGFGAGHVNPNAASDPGLVYDATATDFAKFLCGGGLTPPAGLGSCASVGSVSAANLNLASITVGDIVGSTTVTRTVTNVSSSPGIYTASANLPGWTVTASPNALSLAPGAKASFTLTLTRDTAPVGTWAFGSLTWSDGTRTVRSPVSARALAFAAPALVEDVRVSGSGSKVFQVTSSYTGVMKLSASGLVPATLTQGAVATGFEQCTNFTVPAGTRVARFQLFNAETQGGAATDLDLVITRGPNGTGPVVGNSGGTQANELVQLLRPTAATYSACVIGYATAGSASAAYTLSSWLVGEPSGPQTLRAAMPGQVYAGGKAAVAASWSVPAGARYLGDLRFSDGSNTLLADTVLFINNKP</sequence>
<dbReference type="CDD" id="cd02120">
    <property type="entry name" value="PA_subtilisin_like"/>
    <property type="match status" value="1"/>
</dbReference>
<comment type="caution">
    <text evidence="15">The sequence shown here is derived from an EMBL/GenBank/DDBJ whole genome shotgun (WGS) entry which is preliminary data.</text>
</comment>
<comment type="similarity">
    <text evidence="2 8 9">Belongs to the peptidase S8 family.</text>
</comment>
<evidence type="ECO:0000313" key="16">
    <source>
        <dbReference type="Proteomes" id="UP001606210"/>
    </source>
</evidence>
<dbReference type="PRINTS" id="PR00723">
    <property type="entry name" value="SUBTILISIN"/>
</dbReference>
<keyword evidence="16" id="KW-1185">Reference proteome</keyword>
<protein>
    <submittedName>
        <fullName evidence="15">S8 family peptidase</fullName>
        <ecNumber evidence="15">3.4.-.-</ecNumber>
    </submittedName>
</protein>
<dbReference type="CDD" id="cd04852">
    <property type="entry name" value="Peptidases_S8_3"/>
    <property type="match status" value="1"/>
</dbReference>
<dbReference type="PANTHER" id="PTHR10795">
    <property type="entry name" value="PROPROTEIN CONVERTASE SUBTILISIN/KEXIN"/>
    <property type="match status" value="1"/>
</dbReference>
<dbReference type="InterPro" id="IPR045051">
    <property type="entry name" value="SBT"/>
</dbReference>
<dbReference type="InterPro" id="IPR003137">
    <property type="entry name" value="PA_domain"/>
</dbReference>
<evidence type="ECO:0000259" key="11">
    <source>
        <dbReference type="Pfam" id="PF00082"/>
    </source>
</evidence>
<evidence type="ECO:0000256" key="9">
    <source>
        <dbReference type="RuleBase" id="RU003355"/>
    </source>
</evidence>
<feature type="domain" description="Subtilisin-like protease fibronectin type-III" evidence="14">
    <location>
        <begin position="719"/>
        <end position="811"/>
    </location>
</feature>
<evidence type="ECO:0000256" key="6">
    <source>
        <dbReference type="ARBA" id="ARBA00022825"/>
    </source>
</evidence>
<dbReference type="Gene3D" id="2.60.40.2310">
    <property type="match status" value="1"/>
</dbReference>
<dbReference type="PROSITE" id="PS00138">
    <property type="entry name" value="SUBTILASE_SER"/>
    <property type="match status" value="1"/>
</dbReference>
<keyword evidence="7" id="KW-0325">Glycoprotein</keyword>
<evidence type="ECO:0000256" key="2">
    <source>
        <dbReference type="ARBA" id="ARBA00011073"/>
    </source>
</evidence>
<feature type="domain" description="Peptidase S8/S53" evidence="11">
    <location>
        <begin position="159"/>
        <end position="653"/>
    </location>
</feature>
<dbReference type="PROSITE" id="PS00136">
    <property type="entry name" value="SUBTILASE_ASP"/>
    <property type="match status" value="1"/>
</dbReference>
<dbReference type="InterPro" id="IPR034197">
    <property type="entry name" value="Peptidases_S8_3"/>
</dbReference>
<evidence type="ECO:0000259" key="14">
    <source>
        <dbReference type="Pfam" id="PF17766"/>
    </source>
</evidence>
<dbReference type="EMBL" id="JBIGHV010000003">
    <property type="protein sequence ID" value="MFG6430178.1"/>
    <property type="molecule type" value="Genomic_DNA"/>
</dbReference>
<dbReference type="Gene3D" id="3.40.50.200">
    <property type="entry name" value="Peptidase S8/S53 domain"/>
    <property type="match status" value="1"/>
</dbReference>
<dbReference type="InterPro" id="IPR000209">
    <property type="entry name" value="Peptidase_S8/S53_dom"/>
</dbReference>
<dbReference type="Pfam" id="PF02225">
    <property type="entry name" value="PA"/>
    <property type="match status" value="1"/>
</dbReference>
<dbReference type="RefSeq" id="WP_394478246.1">
    <property type="nucleotide sequence ID" value="NZ_JBIGHV010000003.1"/>
</dbReference>